<keyword evidence="1" id="KW-0732">Signal</keyword>
<sequence>MFGTMWLRILCVVVVASTALGKEDRLLNSLYGEEGRNKVEICVGTAGGRVRRCDGALFNREWVVARAGCLRRAASDSMATERLSAGGSCDHVVAGNPGVYRSRAVQHHVMHPWFDLAIVIVKTPYNNLDKLSNATSIRLKLKKHG</sequence>
<organism evidence="2">
    <name type="scientific">Heliothis virescens</name>
    <name type="common">Tobacco budworm moth</name>
    <dbReference type="NCBI Taxonomy" id="7102"/>
    <lineage>
        <taxon>Eukaryota</taxon>
        <taxon>Metazoa</taxon>
        <taxon>Ecdysozoa</taxon>
        <taxon>Arthropoda</taxon>
        <taxon>Hexapoda</taxon>
        <taxon>Insecta</taxon>
        <taxon>Pterygota</taxon>
        <taxon>Neoptera</taxon>
        <taxon>Endopterygota</taxon>
        <taxon>Lepidoptera</taxon>
        <taxon>Glossata</taxon>
        <taxon>Ditrysia</taxon>
        <taxon>Noctuoidea</taxon>
        <taxon>Noctuidae</taxon>
        <taxon>Heliothinae</taxon>
        <taxon>Heliothis</taxon>
    </lineage>
</organism>
<evidence type="ECO:0008006" key="3">
    <source>
        <dbReference type="Google" id="ProtNLM"/>
    </source>
</evidence>
<protein>
    <recommendedName>
        <fullName evidence="3">Peptidase S1 domain-containing protein</fullName>
    </recommendedName>
</protein>
<feature type="chain" id="PRO_5013354235" description="Peptidase S1 domain-containing protein" evidence="1">
    <location>
        <begin position="22"/>
        <end position="145"/>
    </location>
</feature>
<comment type="caution">
    <text evidence="2">The sequence shown here is derived from an EMBL/GenBank/DDBJ whole genome shotgun (WGS) entry which is preliminary data.</text>
</comment>
<name>A0A2A4JJ52_HELVI</name>
<dbReference type="AlphaFoldDB" id="A0A2A4JJ52"/>
<dbReference type="EMBL" id="NWSH01001312">
    <property type="protein sequence ID" value="PCG71748.1"/>
    <property type="molecule type" value="Genomic_DNA"/>
</dbReference>
<reference evidence="2" key="1">
    <citation type="submission" date="2017-09" db="EMBL/GenBank/DDBJ databases">
        <title>Contemporary evolution of a Lepidopteran species, Heliothis virescens, in response to modern agricultural practices.</title>
        <authorList>
            <person name="Fritz M.L."/>
            <person name="Deyonke A.M."/>
            <person name="Papanicolaou A."/>
            <person name="Micinski S."/>
            <person name="Westbrook J."/>
            <person name="Gould F."/>
        </authorList>
    </citation>
    <scope>NUCLEOTIDE SEQUENCE [LARGE SCALE GENOMIC DNA]</scope>
    <source>
        <strain evidence="2">HvINT-</strain>
        <tissue evidence="2">Whole body</tissue>
    </source>
</reference>
<dbReference type="SUPFAM" id="SSF50494">
    <property type="entry name" value="Trypsin-like serine proteases"/>
    <property type="match status" value="1"/>
</dbReference>
<accession>A0A2A4JJ52</accession>
<gene>
    <name evidence="2" type="ORF">B5V51_1551</name>
</gene>
<proteinExistence type="predicted"/>
<evidence type="ECO:0000256" key="1">
    <source>
        <dbReference type="SAM" id="SignalP"/>
    </source>
</evidence>
<evidence type="ECO:0000313" key="2">
    <source>
        <dbReference type="EMBL" id="PCG71748.1"/>
    </source>
</evidence>
<dbReference type="InterPro" id="IPR009003">
    <property type="entry name" value="Peptidase_S1_PA"/>
</dbReference>
<feature type="signal peptide" evidence="1">
    <location>
        <begin position="1"/>
        <end position="21"/>
    </location>
</feature>